<proteinExistence type="predicted"/>
<dbReference type="GO" id="GO:0016491">
    <property type="term" value="F:oxidoreductase activity"/>
    <property type="evidence" value="ECO:0007669"/>
    <property type="project" value="InterPro"/>
</dbReference>
<dbReference type="PANTHER" id="PTHR42852">
    <property type="entry name" value="THIOL:DISULFIDE INTERCHANGE PROTEIN DSBE"/>
    <property type="match status" value="1"/>
</dbReference>
<name>A0A5N1JJE4_9BACT</name>
<evidence type="ECO:0000256" key="3">
    <source>
        <dbReference type="ARBA" id="ARBA00023157"/>
    </source>
</evidence>
<dbReference type="Proteomes" id="UP000326344">
    <property type="component" value="Unassembled WGS sequence"/>
</dbReference>
<dbReference type="InterPro" id="IPR013740">
    <property type="entry name" value="Redoxin"/>
</dbReference>
<dbReference type="PANTHER" id="PTHR42852:SF6">
    <property type="entry name" value="THIOL:DISULFIDE INTERCHANGE PROTEIN DSBE"/>
    <property type="match status" value="1"/>
</dbReference>
<dbReference type="EMBL" id="VTWS01000001">
    <property type="protein sequence ID" value="KAA9356565.1"/>
    <property type="molecule type" value="Genomic_DNA"/>
</dbReference>
<dbReference type="CDD" id="cd02966">
    <property type="entry name" value="TlpA_like_family"/>
    <property type="match status" value="1"/>
</dbReference>
<evidence type="ECO:0000256" key="1">
    <source>
        <dbReference type="ARBA" id="ARBA00004196"/>
    </source>
</evidence>
<keyword evidence="4" id="KW-0676">Redox-active center</keyword>
<evidence type="ECO:0000256" key="4">
    <source>
        <dbReference type="ARBA" id="ARBA00023284"/>
    </source>
</evidence>
<dbReference type="InterPro" id="IPR050553">
    <property type="entry name" value="Thioredoxin_ResA/DsbE_sf"/>
</dbReference>
<keyword evidence="3" id="KW-1015">Disulfide bond</keyword>
<dbReference type="GO" id="GO:0030313">
    <property type="term" value="C:cell envelope"/>
    <property type="evidence" value="ECO:0007669"/>
    <property type="project" value="UniProtKB-SubCell"/>
</dbReference>
<dbReference type="SUPFAM" id="SSF52833">
    <property type="entry name" value="Thioredoxin-like"/>
    <property type="match status" value="1"/>
</dbReference>
<dbReference type="Gene3D" id="3.40.30.10">
    <property type="entry name" value="Glutaredoxin"/>
    <property type="match status" value="1"/>
</dbReference>
<sequence>MKKIFLLFLFIARFLPDGFSQDLYQGPSPETVFTAASELGFLKEFNEKFKTDFDAPAQYAKAQTTGVDGWEMTLFSARKAQRAFYQSHPQAGQFSEPFKKYVENCIRWNYWHLLLAWPIVRTNAQATQQTVPSLPAVMLEGFEESKTNDETAMIAEPYRNFLFYYVTYFNSKSRNFAKYTVDDLPKMLPEKAGFAHQHLTGKPYQYALARLLLDNCEKATPSSVREVFAALTATPNASAYTDRVKTRCGEVMARKDEPKPAAASAKKKPVDPNVFSFLNQNGESVTLDDFKGKVVYLDIWASWCGPCIGEVPHSKKLYERLTKKQLEKVAFLYISIDDTEANWKNALEKHQLPGDQGWSKGGWRSRIVQYFGVQSIPRYILIDKKGQMADLNAKRPSTADAIYEDIVKLLEN</sequence>
<organism evidence="6 7">
    <name type="scientific">Larkinella humicola</name>
    <dbReference type="NCBI Taxonomy" id="2607654"/>
    <lineage>
        <taxon>Bacteria</taxon>
        <taxon>Pseudomonadati</taxon>
        <taxon>Bacteroidota</taxon>
        <taxon>Cytophagia</taxon>
        <taxon>Cytophagales</taxon>
        <taxon>Spirosomataceae</taxon>
        <taxon>Larkinella</taxon>
    </lineage>
</organism>
<accession>A0A5N1JJE4</accession>
<dbReference type="InterPro" id="IPR036249">
    <property type="entry name" value="Thioredoxin-like_sf"/>
</dbReference>
<dbReference type="AlphaFoldDB" id="A0A5N1JJE4"/>
<evidence type="ECO:0000256" key="2">
    <source>
        <dbReference type="ARBA" id="ARBA00022748"/>
    </source>
</evidence>
<evidence type="ECO:0000259" key="5">
    <source>
        <dbReference type="PROSITE" id="PS51352"/>
    </source>
</evidence>
<evidence type="ECO:0000313" key="7">
    <source>
        <dbReference type="Proteomes" id="UP000326344"/>
    </source>
</evidence>
<dbReference type="InterPro" id="IPR013766">
    <property type="entry name" value="Thioredoxin_domain"/>
</dbReference>
<protein>
    <submittedName>
        <fullName evidence="6">TlpA family protein disulfide reductase</fullName>
    </submittedName>
</protein>
<dbReference type="PROSITE" id="PS51352">
    <property type="entry name" value="THIOREDOXIN_2"/>
    <property type="match status" value="1"/>
</dbReference>
<comment type="subcellular location">
    <subcellularLocation>
        <location evidence="1">Cell envelope</location>
    </subcellularLocation>
</comment>
<dbReference type="RefSeq" id="WP_150874719.1">
    <property type="nucleotide sequence ID" value="NZ_VTWS01000001.1"/>
</dbReference>
<keyword evidence="2" id="KW-0201">Cytochrome c-type biogenesis</keyword>
<feature type="domain" description="Thioredoxin" evidence="5">
    <location>
        <begin position="253"/>
        <end position="412"/>
    </location>
</feature>
<reference evidence="6 7" key="1">
    <citation type="submission" date="2019-09" db="EMBL/GenBank/DDBJ databases">
        <title>Genome Sequence of Larkinella sp MA1.</title>
        <authorList>
            <person name="Srinivasan S."/>
        </authorList>
    </citation>
    <scope>NUCLEOTIDE SEQUENCE [LARGE SCALE GENOMIC DNA]</scope>
    <source>
        <strain evidence="6 7">MA1</strain>
    </source>
</reference>
<dbReference type="GO" id="GO:0017004">
    <property type="term" value="P:cytochrome complex assembly"/>
    <property type="evidence" value="ECO:0007669"/>
    <property type="project" value="UniProtKB-KW"/>
</dbReference>
<evidence type="ECO:0000313" key="6">
    <source>
        <dbReference type="EMBL" id="KAA9356565.1"/>
    </source>
</evidence>
<comment type="caution">
    <text evidence="6">The sequence shown here is derived from an EMBL/GenBank/DDBJ whole genome shotgun (WGS) entry which is preliminary data.</text>
</comment>
<keyword evidence="7" id="KW-1185">Reference proteome</keyword>
<dbReference type="Pfam" id="PF08534">
    <property type="entry name" value="Redoxin"/>
    <property type="match status" value="1"/>
</dbReference>
<gene>
    <name evidence="6" type="ORF">F0P93_02100</name>
</gene>